<dbReference type="EMBL" id="FMJB01000065">
    <property type="protein sequence ID" value="SCM69693.1"/>
    <property type="molecule type" value="Genomic_DNA"/>
</dbReference>
<evidence type="ECO:0000256" key="2">
    <source>
        <dbReference type="ARBA" id="ARBA00022670"/>
    </source>
</evidence>
<dbReference type="AlphaFoldDB" id="A0A1M4N4C3"/>
<evidence type="ECO:0000259" key="4">
    <source>
        <dbReference type="Pfam" id="PF04586"/>
    </source>
</evidence>
<feature type="domain" description="Prohead serine protease" evidence="4">
    <location>
        <begin position="39"/>
        <end position="167"/>
    </location>
</feature>
<proteinExistence type="predicted"/>
<organism evidence="5 6">
    <name type="scientific">Donghicola eburneus</name>
    <dbReference type="NCBI Taxonomy" id="393278"/>
    <lineage>
        <taxon>Bacteria</taxon>
        <taxon>Pseudomonadati</taxon>
        <taxon>Pseudomonadota</taxon>
        <taxon>Alphaproteobacteria</taxon>
        <taxon>Rhodobacterales</taxon>
        <taxon>Roseobacteraceae</taxon>
        <taxon>Donghicola</taxon>
    </lineage>
</organism>
<evidence type="ECO:0000256" key="1">
    <source>
        <dbReference type="ARBA" id="ARBA00022612"/>
    </source>
</evidence>
<reference evidence="6" key="1">
    <citation type="submission" date="2016-09" db="EMBL/GenBank/DDBJ databases">
        <authorList>
            <person name="Wibberg D."/>
        </authorList>
    </citation>
    <scope>NUCLEOTIDE SEQUENCE [LARGE SCALE GENOMIC DNA]</scope>
</reference>
<accession>A0A1M4N4C3</accession>
<keyword evidence="6" id="KW-1185">Reference proteome</keyword>
<dbReference type="InterPro" id="IPR054613">
    <property type="entry name" value="Peptidase_S78_dom"/>
</dbReference>
<dbReference type="GO" id="GO:0008233">
    <property type="term" value="F:peptidase activity"/>
    <property type="evidence" value="ECO:0007669"/>
    <property type="project" value="UniProtKB-KW"/>
</dbReference>
<keyword evidence="2" id="KW-0645">Protease</keyword>
<gene>
    <name evidence="5" type="ORF">KARMA_3933</name>
</gene>
<evidence type="ECO:0000313" key="6">
    <source>
        <dbReference type="Proteomes" id="UP000184085"/>
    </source>
</evidence>
<dbReference type="GO" id="GO:0006508">
    <property type="term" value="P:proteolysis"/>
    <property type="evidence" value="ECO:0007669"/>
    <property type="project" value="UniProtKB-KW"/>
</dbReference>
<dbReference type="Proteomes" id="UP000184085">
    <property type="component" value="Unassembled WGS sequence"/>
</dbReference>
<sequence>MLWGGSKGGLEVRTSADGSTVLRGRFPYANPTVLSDGRERRMEVFEARAFGASVADGADVHLLVHHDMNKPLASRGAGSLVLEDSDDALTFEATLAPEMRSVGYVQDFLGTLASGLVGGISPGFRVPQGGDVVRRSGGGVMRSVRTATLIEISAVTKPAYPSAQIEARNWVPDLQPDGLGTGYQRTLSRWRA</sequence>
<dbReference type="Pfam" id="PF04586">
    <property type="entry name" value="Peptidase_S78"/>
    <property type="match status" value="1"/>
</dbReference>
<evidence type="ECO:0000256" key="3">
    <source>
        <dbReference type="ARBA" id="ARBA00022801"/>
    </source>
</evidence>
<evidence type="ECO:0000313" key="5">
    <source>
        <dbReference type="EMBL" id="SCM69693.1"/>
    </source>
</evidence>
<name>A0A1M4N4C3_9RHOB</name>
<keyword evidence="3" id="KW-0378">Hydrolase</keyword>
<keyword evidence="1" id="KW-1188">Viral release from host cell</keyword>
<protein>
    <recommendedName>
        <fullName evidence="4">Prohead serine protease domain-containing protein</fullName>
    </recommendedName>
</protein>